<reference evidence="2" key="1">
    <citation type="submission" date="2014-05" db="EMBL/GenBank/DDBJ databases">
        <title>The transcriptome of the halophilic microalga Tetraselmis sp. GSL018 isolated from the Great Salt Lake, Utah.</title>
        <authorList>
            <person name="Jinkerson R.E."/>
            <person name="D'Adamo S."/>
            <person name="Posewitz M.C."/>
        </authorList>
    </citation>
    <scope>NUCLEOTIDE SEQUENCE</scope>
    <source>
        <strain evidence="2">GSL018</strain>
    </source>
</reference>
<evidence type="ECO:0000256" key="1">
    <source>
        <dbReference type="SAM" id="SignalP"/>
    </source>
</evidence>
<protein>
    <submittedName>
        <fullName evidence="2">Uncharacterized protein</fullName>
    </submittedName>
</protein>
<sequence>AVALGPCCSKRHLLALLLAVSLTPPLARKVPRITQPPFPFIQGEDQIYIKGRASAGKLLAPAGPPPEGGRGGSTRLCKTRASIAVRFGETAMAQRLPAPP</sequence>
<evidence type="ECO:0000313" key="2">
    <source>
        <dbReference type="EMBL" id="JAC68471.1"/>
    </source>
</evidence>
<feature type="non-terminal residue" evidence="2">
    <location>
        <position position="100"/>
    </location>
</feature>
<organism evidence="2">
    <name type="scientific">Tetraselmis sp. GSL018</name>
    <dbReference type="NCBI Taxonomy" id="582737"/>
    <lineage>
        <taxon>Eukaryota</taxon>
        <taxon>Viridiplantae</taxon>
        <taxon>Chlorophyta</taxon>
        <taxon>core chlorophytes</taxon>
        <taxon>Chlorodendrophyceae</taxon>
        <taxon>Chlorodendrales</taxon>
        <taxon>Chlorodendraceae</taxon>
        <taxon>Tetraselmis</taxon>
    </lineage>
</organism>
<feature type="non-terminal residue" evidence="2">
    <location>
        <position position="1"/>
    </location>
</feature>
<feature type="chain" id="PRO_5001605729" evidence="1">
    <location>
        <begin position="28"/>
        <end position="100"/>
    </location>
</feature>
<keyword evidence="1" id="KW-0732">Signal</keyword>
<accession>A0A061RD92</accession>
<dbReference type="EMBL" id="GBEZ01017910">
    <property type="protein sequence ID" value="JAC68471.1"/>
    <property type="molecule type" value="Transcribed_RNA"/>
</dbReference>
<proteinExistence type="predicted"/>
<gene>
    <name evidence="2" type="ORF">TSPGSL018_8633</name>
</gene>
<feature type="signal peptide" evidence="1">
    <location>
        <begin position="1"/>
        <end position="27"/>
    </location>
</feature>
<dbReference type="AlphaFoldDB" id="A0A061RD92"/>
<name>A0A061RD92_9CHLO</name>